<sequence length="187" mass="20631">MDYQASARLAASLLATELPRRWSHVQGVAKRAVSISSMFEAMDAEVLASAAILHDIGYSRRISKTNFHPLDGALYLASIGTSRRLCSLVANHTCAYREADLRGLSAELAEWDDEKTAVRDALWWADMTTTPDGLVTNVRERIEEIQARYGPGDLVSTFIQRATSELVDAVDRTEERLRAAGLGHLAK</sequence>
<dbReference type="Pfam" id="PF01966">
    <property type="entry name" value="HD"/>
    <property type="match status" value="1"/>
</dbReference>
<dbReference type="Gene3D" id="1.10.3210.10">
    <property type="entry name" value="Hypothetical protein af1432"/>
    <property type="match status" value="1"/>
</dbReference>
<organism evidence="2 3">
    <name type="scientific">Saccharothrix syringae</name>
    <name type="common">Nocardiopsis syringae</name>
    <dbReference type="NCBI Taxonomy" id="103733"/>
    <lineage>
        <taxon>Bacteria</taxon>
        <taxon>Bacillati</taxon>
        <taxon>Actinomycetota</taxon>
        <taxon>Actinomycetes</taxon>
        <taxon>Pseudonocardiales</taxon>
        <taxon>Pseudonocardiaceae</taxon>
        <taxon>Saccharothrix</taxon>
    </lineage>
</organism>
<dbReference type="EMBL" id="CP034550">
    <property type="protein sequence ID" value="QFZ16591.1"/>
    <property type="molecule type" value="Genomic_DNA"/>
</dbReference>
<dbReference type="InterPro" id="IPR006674">
    <property type="entry name" value="HD_domain"/>
</dbReference>
<dbReference type="OrthoDB" id="2989229at2"/>
<evidence type="ECO:0000313" key="3">
    <source>
        <dbReference type="Proteomes" id="UP000325787"/>
    </source>
</evidence>
<dbReference type="InterPro" id="IPR003607">
    <property type="entry name" value="HD/PDEase_dom"/>
</dbReference>
<gene>
    <name evidence="2" type="ORF">EKG83_03105</name>
</gene>
<dbReference type="SUPFAM" id="SSF109604">
    <property type="entry name" value="HD-domain/PDEase-like"/>
    <property type="match status" value="1"/>
</dbReference>
<dbReference type="CDD" id="cd00077">
    <property type="entry name" value="HDc"/>
    <property type="match status" value="1"/>
</dbReference>
<name>A0A5Q0GRT9_SACSY</name>
<protein>
    <submittedName>
        <fullName evidence="2">HD domain-containing protein</fullName>
    </submittedName>
</protein>
<dbReference type="AlphaFoldDB" id="A0A5Q0GRT9"/>
<evidence type="ECO:0000313" key="2">
    <source>
        <dbReference type="EMBL" id="QFZ16591.1"/>
    </source>
</evidence>
<dbReference type="Proteomes" id="UP000325787">
    <property type="component" value="Chromosome"/>
</dbReference>
<dbReference type="KEGG" id="ssyi:EKG83_03105"/>
<reference evidence="3" key="1">
    <citation type="journal article" date="2021" name="Curr. Microbiol.">
        <title>Complete genome of nocamycin-producing strain Saccharothrix syringae NRRL B-16468 reveals the biosynthetic potential for secondary metabolites.</title>
        <authorList>
            <person name="Mo X."/>
            <person name="Yang S."/>
        </authorList>
    </citation>
    <scope>NUCLEOTIDE SEQUENCE [LARGE SCALE GENOMIC DNA]</scope>
    <source>
        <strain evidence="3">ATCC 51364 / DSM 43886 / JCM 6844 / KCTC 9398 / NBRC 14523 / NRRL B-16468 / INA 2240</strain>
    </source>
</reference>
<feature type="domain" description="HD" evidence="1">
    <location>
        <begin position="21"/>
        <end position="105"/>
    </location>
</feature>
<keyword evidence="3" id="KW-1185">Reference proteome</keyword>
<evidence type="ECO:0000259" key="1">
    <source>
        <dbReference type="Pfam" id="PF01966"/>
    </source>
</evidence>
<dbReference type="RefSeq" id="WP_084716246.1">
    <property type="nucleotide sequence ID" value="NZ_CP034550.1"/>
</dbReference>
<accession>A0A5Q0GRT9</accession>
<proteinExistence type="predicted"/>